<keyword evidence="18" id="KW-1185">Reference proteome</keyword>
<evidence type="ECO:0000256" key="9">
    <source>
        <dbReference type="ARBA" id="ARBA00022777"/>
    </source>
</evidence>
<keyword evidence="11 14" id="KW-1133">Transmembrane helix</keyword>
<evidence type="ECO:0000313" key="17">
    <source>
        <dbReference type="EMBL" id="REK76117.1"/>
    </source>
</evidence>
<evidence type="ECO:0000256" key="3">
    <source>
        <dbReference type="ARBA" id="ARBA00012438"/>
    </source>
</evidence>
<dbReference type="SUPFAM" id="SSF158472">
    <property type="entry name" value="HAMP domain-like"/>
    <property type="match status" value="1"/>
</dbReference>
<evidence type="ECO:0000256" key="11">
    <source>
        <dbReference type="ARBA" id="ARBA00022989"/>
    </source>
</evidence>
<keyword evidence="7 14" id="KW-0812">Transmembrane</keyword>
<dbReference type="CDD" id="cd06225">
    <property type="entry name" value="HAMP"/>
    <property type="match status" value="1"/>
</dbReference>
<name>A0A371PK05_9BACL</name>
<organism evidence="17 18">
    <name type="scientific">Paenibacillus paeoniae</name>
    <dbReference type="NCBI Taxonomy" id="2292705"/>
    <lineage>
        <taxon>Bacteria</taxon>
        <taxon>Bacillati</taxon>
        <taxon>Bacillota</taxon>
        <taxon>Bacilli</taxon>
        <taxon>Bacillales</taxon>
        <taxon>Paenibacillaceae</taxon>
        <taxon>Paenibacillus</taxon>
    </lineage>
</organism>
<keyword evidence="13 14" id="KW-0472">Membrane</keyword>
<dbReference type="CDD" id="cd00082">
    <property type="entry name" value="HisKA"/>
    <property type="match status" value="1"/>
</dbReference>
<dbReference type="InterPro" id="IPR050398">
    <property type="entry name" value="HssS/ArlS-like"/>
</dbReference>
<evidence type="ECO:0000313" key="18">
    <source>
        <dbReference type="Proteomes" id="UP000261905"/>
    </source>
</evidence>
<proteinExistence type="predicted"/>
<dbReference type="SMART" id="SM00387">
    <property type="entry name" value="HATPase_c"/>
    <property type="match status" value="1"/>
</dbReference>
<dbReference type="GO" id="GO:0005886">
    <property type="term" value="C:plasma membrane"/>
    <property type="evidence" value="ECO:0007669"/>
    <property type="project" value="UniProtKB-SubCell"/>
</dbReference>
<dbReference type="Pfam" id="PF00512">
    <property type="entry name" value="HisKA"/>
    <property type="match status" value="1"/>
</dbReference>
<dbReference type="InterPro" id="IPR003661">
    <property type="entry name" value="HisK_dim/P_dom"/>
</dbReference>
<dbReference type="PRINTS" id="PR00344">
    <property type="entry name" value="BCTRLSENSOR"/>
</dbReference>
<evidence type="ECO:0000256" key="12">
    <source>
        <dbReference type="ARBA" id="ARBA00023012"/>
    </source>
</evidence>
<dbReference type="SUPFAM" id="SSF47384">
    <property type="entry name" value="Homodimeric domain of signal transducing histidine kinase"/>
    <property type="match status" value="1"/>
</dbReference>
<keyword evidence="9 17" id="KW-0418">Kinase</keyword>
<dbReference type="InterPro" id="IPR005467">
    <property type="entry name" value="His_kinase_dom"/>
</dbReference>
<dbReference type="Proteomes" id="UP000261905">
    <property type="component" value="Unassembled WGS sequence"/>
</dbReference>
<reference evidence="17 18" key="1">
    <citation type="submission" date="2018-08" db="EMBL/GenBank/DDBJ databases">
        <title>Paenibacillus sp. M4BSY-1, whole genome shotgun sequence.</title>
        <authorList>
            <person name="Tuo L."/>
        </authorList>
    </citation>
    <scope>NUCLEOTIDE SEQUENCE [LARGE SCALE GENOMIC DNA]</scope>
    <source>
        <strain evidence="17 18">M4BSY-1</strain>
    </source>
</reference>
<evidence type="ECO:0000256" key="13">
    <source>
        <dbReference type="ARBA" id="ARBA00023136"/>
    </source>
</evidence>
<dbReference type="PROSITE" id="PS50885">
    <property type="entry name" value="HAMP"/>
    <property type="match status" value="1"/>
</dbReference>
<evidence type="ECO:0000256" key="1">
    <source>
        <dbReference type="ARBA" id="ARBA00000085"/>
    </source>
</evidence>
<dbReference type="Gene3D" id="1.10.287.130">
    <property type="match status" value="1"/>
</dbReference>
<comment type="caution">
    <text evidence="17">The sequence shown here is derived from an EMBL/GenBank/DDBJ whole genome shotgun (WGS) entry which is preliminary data.</text>
</comment>
<keyword evidence="8" id="KW-0547">Nucleotide-binding</keyword>
<dbReference type="GO" id="GO:0000155">
    <property type="term" value="F:phosphorelay sensor kinase activity"/>
    <property type="evidence" value="ECO:0007669"/>
    <property type="project" value="InterPro"/>
</dbReference>
<dbReference type="GO" id="GO:0005524">
    <property type="term" value="F:ATP binding"/>
    <property type="evidence" value="ECO:0007669"/>
    <property type="project" value="UniProtKB-KW"/>
</dbReference>
<dbReference type="PANTHER" id="PTHR45528">
    <property type="entry name" value="SENSOR HISTIDINE KINASE CPXA"/>
    <property type="match status" value="1"/>
</dbReference>
<sequence length="473" mass="52967">MNQWTTKWLAASLLCLLLLGAMIFSMLSGNKQSLNREQDALAQAARVKVNEILLYLERHTHELASGNHDESLRKLGQSKEVEVLVLALDGTVWFDSSGKARSSYNPRILLQYDRLLSHETSDRYTMAYPIVGERENSQIGNAIFTMSRHSLTSAIPAPSWLAGIPPVVIVLALAGLLILIAWKTRNHLMKPLLRLREHSEQILKGNYGQRAEHDRLDEIGELYAVFDQMRAEIKHLNTKRMEQDRSRKELITNISHDLKTPLATVKAYIEAIQAGVCPDIESIMSYIEVMKTNTDKMSRLTEDLLLHALQDLGQISVHRTEQYSRVLLEDIIKPMAHYARSIGITFQEPDTIPDVLIAADPQRLEQVVGNLVMNALKHTTSSDAIMINIEHTSDDLIVTITDTGEGISPADMPFVFERYYQGQSNGVVSVHPTQGSGLGLSICKHIVEAHNGTISFRSVKGEGTRFTFTIPVL</sequence>
<keyword evidence="4" id="KW-1003">Cell membrane</keyword>
<feature type="transmembrane region" description="Helical" evidence="14">
    <location>
        <begin position="160"/>
        <end position="182"/>
    </location>
</feature>
<dbReference type="AlphaFoldDB" id="A0A371PK05"/>
<dbReference type="InterPro" id="IPR003594">
    <property type="entry name" value="HATPase_dom"/>
</dbReference>
<keyword evidence="6" id="KW-0808">Transferase</keyword>
<dbReference type="SUPFAM" id="SSF55874">
    <property type="entry name" value="ATPase domain of HSP90 chaperone/DNA topoisomerase II/histidine kinase"/>
    <property type="match status" value="1"/>
</dbReference>
<evidence type="ECO:0000259" key="16">
    <source>
        <dbReference type="PROSITE" id="PS50885"/>
    </source>
</evidence>
<dbReference type="InterPro" id="IPR036097">
    <property type="entry name" value="HisK_dim/P_sf"/>
</dbReference>
<gene>
    <name evidence="17" type="ORF">DX130_03370</name>
</gene>
<dbReference type="PROSITE" id="PS50109">
    <property type="entry name" value="HIS_KIN"/>
    <property type="match status" value="1"/>
</dbReference>
<dbReference type="OrthoDB" id="335833at2"/>
<keyword evidence="5" id="KW-0597">Phosphoprotein</keyword>
<keyword evidence="10" id="KW-0067">ATP-binding</keyword>
<dbReference type="Gene3D" id="3.30.565.10">
    <property type="entry name" value="Histidine kinase-like ATPase, C-terminal domain"/>
    <property type="match status" value="1"/>
</dbReference>
<dbReference type="Pfam" id="PF00672">
    <property type="entry name" value="HAMP"/>
    <property type="match status" value="1"/>
</dbReference>
<evidence type="ECO:0000256" key="5">
    <source>
        <dbReference type="ARBA" id="ARBA00022553"/>
    </source>
</evidence>
<evidence type="ECO:0000256" key="4">
    <source>
        <dbReference type="ARBA" id="ARBA00022475"/>
    </source>
</evidence>
<protein>
    <recommendedName>
        <fullName evidence="3">histidine kinase</fullName>
        <ecNumber evidence="3">2.7.13.3</ecNumber>
    </recommendedName>
</protein>
<evidence type="ECO:0000256" key="2">
    <source>
        <dbReference type="ARBA" id="ARBA00004651"/>
    </source>
</evidence>
<evidence type="ECO:0000256" key="6">
    <source>
        <dbReference type="ARBA" id="ARBA00022679"/>
    </source>
</evidence>
<accession>A0A371PK05</accession>
<dbReference type="Pfam" id="PF02518">
    <property type="entry name" value="HATPase_c"/>
    <property type="match status" value="1"/>
</dbReference>
<evidence type="ECO:0000256" key="7">
    <source>
        <dbReference type="ARBA" id="ARBA00022692"/>
    </source>
</evidence>
<dbReference type="PANTHER" id="PTHR45528:SF1">
    <property type="entry name" value="SENSOR HISTIDINE KINASE CPXA"/>
    <property type="match status" value="1"/>
</dbReference>
<dbReference type="SMART" id="SM00304">
    <property type="entry name" value="HAMP"/>
    <property type="match status" value="1"/>
</dbReference>
<comment type="subcellular location">
    <subcellularLocation>
        <location evidence="2">Cell membrane</location>
        <topology evidence="2">Multi-pass membrane protein</topology>
    </subcellularLocation>
</comment>
<evidence type="ECO:0000256" key="14">
    <source>
        <dbReference type="SAM" id="Phobius"/>
    </source>
</evidence>
<dbReference type="RefSeq" id="WP_116042828.1">
    <property type="nucleotide sequence ID" value="NZ_QUBQ01000001.1"/>
</dbReference>
<dbReference type="Gene3D" id="6.10.340.10">
    <property type="match status" value="1"/>
</dbReference>
<comment type="catalytic activity">
    <reaction evidence="1">
        <text>ATP + protein L-histidine = ADP + protein N-phospho-L-histidine.</text>
        <dbReference type="EC" id="2.7.13.3"/>
    </reaction>
</comment>
<feature type="domain" description="HAMP" evidence="16">
    <location>
        <begin position="186"/>
        <end position="238"/>
    </location>
</feature>
<keyword evidence="12" id="KW-0902">Two-component regulatory system</keyword>
<evidence type="ECO:0000256" key="8">
    <source>
        <dbReference type="ARBA" id="ARBA00022741"/>
    </source>
</evidence>
<dbReference type="EC" id="2.7.13.3" evidence="3"/>
<feature type="domain" description="Histidine kinase" evidence="15">
    <location>
        <begin position="253"/>
        <end position="473"/>
    </location>
</feature>
<evidence type="ECO:0000256" key="10">
    <source>
        <dbReference type="ARBA" id="ARBA00022840"/>
    </source>
</evidence>
<dbReference type="EMBL" id="QUBQ01000001">
    <property type="protein sequence ID" value="REK76117.1"/>
    <property type="molecule type" value="Genomic_DNA"/>
</dbReference>
<dbReference type="SMART" id="SM00388">
    <property type="entry name" value="HisKA"/>
    <property type="match status" value="1"/>
</dbReference>
<dbReference type="InterPro" id="IPR003660">
    <property type="entry name" value="HAMP_dom"/>
</dbReference>
<evidence type="ECO:0000259" key="15">
    <source>
        <dbReference type="PROSITE" id="PS50109"/>
    </source>
</evidence>
<dbReference type="FunFam" id="3.30.565.10:FF:000006">
    <property type="entry name" value="Sensor histidine kinase WalK"/>
    <property type="match status" value="1"/>
</dbReference>
<dbReference type="InterPro" id="IPR036890">
    <property type="entry name" value="HATPase_C_sf"/>
</dbReference>
<dbReference type="InterPro" id="IPR004358">
    <property type="entry name" value="Sig_transdc_His_kin-like_C"/>
</dbReference>